<dbReference type="PANTHER" id="PTHR33606">
    <property type="entry name" value="PROTEIN YCII"/>
    <property type="match status" value="1"/>
</dbReference>
<dbReference type="Pfam" id="PF03795">
    <property type="entry name" value="YCII"/>
    <property type="match status" value="1"/>
</dbReference>
<feature type="domain" description="YCII-related" evidence="2">
    <location>
        <begin position="1"/>
        <end position="95"/>
    </location>
</feature>
<protein>
    <submittedName>
        <fullName evidence="3">Protein YciI</fullName>
    </submittedName>
</protein>
<accession>A0A916BGQ7</accession>
<dbReference type="InterPro" id="IPR051807">
    <property type="entry name" value="Sec-metab_biosynth-assoc"/>
</dbReference>
<dbReference type="Gene3D" id="3.30.70.1060">
    <property type="entry name" value="Dimeric alpha+beta barrel"/>
    <property type="match status" value="1"/>
</dbReference>
<comment type="similarity">
    <text evidence="1">Belongs to the YciI family.</text>
</comment>
<evidence type="ECO:0000256" key="1">
    <source>
        <dbReference type="ARBA" id="ARBA00007689"/>
    </source>
</evidence>
<name>A0A916BGQ7_9PROT</name>
<keyword evidence="4" id="KW-1185">Reference proteome</keyword>
<dbReference type="EMBL" id="CAJNBL010000026">
    <property type="protein sequence ID" value="CAE6722191.1"/>
    <property type="molecule type" value="Genomic_DNA"/>
</dbReference>
<dbReference type="NCBIfam" id="NF008473">
    <property type="entry name" value="PRK11370.1"/>
    <property type="match status" value="1"/>
</dbReference>
<reference evidence="3" key="1">
    <citation type="submission" date="2021-02" db="EMBL/GenBank/DDBJ databases">
        <authorList>
            <person name="Han P."/>
        </authorList>
    </citation>
    <scope>NUCLEOTIDE SEQUENCE</scope>
    <source>
        <strain evidence="3">Candidatus Nitrotoga sp. ZN8</strain>
    </source>
</reference>
<dbReference type="RefSeq" id="WP_213036174.1">
    <property type="nucleotide sequence ID" value="NZ_CAJNBL010000026.1"/>
</dbReference>
<comment type="caution">
    <text evidence="3">The sequence shown here is derived from an EMBL/GenBank/DDBJ whole genome shotgun (WGS) entry which is preliminary data.</text>
</comment>
<evidence type="ECO:0000313" key="3">
    <source>
        <dbReference type="EMBL" id="CAE6722191.1"/>
    </source>
</evidence>
<dbReference type="PANTHER" id="PTHR33606:SF3">
    <property type="entry name" value="PROTEIN YCII"/>
    <property type="match status" value="1"/>
</dbReference>
<sequence length="100" mass="10697">MIYAIIAEDVPDSLTKRLAARPAHIARLQALQEEGRLILAGPFPAVDAIDPGAAGFTGSLIVAEFATLEDAESWAQTDPYITAGVYAQTIVKPFKKVFPV</sequence>
<dbReference type="InterPro" id="IPR005545">
    <property type="entry name" value="YCII"/>
</dbReference>
<organism evidence="3 4">
    <name type="scientific">Candidatus Nitrotoga fabula</name>
    <dbReference type="NCBI Taxonomy" id="2182327"/>
    <lineage>
        <taxon>Bacteria</taxon>
        <taxon>Pseudomonadati</taxon>
        <taxon>Pseudomonadota</taxon>
        <taxon>Betaproteobacteria</taxon>
        <taxon>Nitrosomonadales</taxon>
        <taxon>Gallionellaceae</taxon>
        <taxon>Candidatus Nitrotoga</taxon>
    </lineage>
</organism>
<evidence type="ECO:0000313" key="4">
    <source>
        <dbReference type="Proteomes" id="UP000675882"/>
    </source>
</evidence>
<dbReference type="SUPFAM" id="SSF54909">
    <property type="entry name" value="Dimeric alpha+beta barrel"/>
    <property type="match status" value="1"/>
</dbReference>
<evidence type="ECO:0000259" key="2">
    <source>
        <dbReference type="Pfam" id="PF03795"/>
    </source>
</evidence>
<gene>
    <name evidence="3" type="primary">yciI</name>
    <name evidence="3" type="ORF">NTGZN8_320023</name>
</gene>
<dbReference type="InterPro" id="IPR011008">
    <property type="entry name" value="Dimeric_a/b-barrel"/>
</dbReference>
<proteinExistence type="inferred from homology"/>
<dbReference type="AlphaFoldDB" id="A0A916BGQ7"/>
<dbReference type="Proteomes" id="UP000675882">
    <property type="component" value="Unassembled WGS sequence"/>
</dbReference>